<dbReference type="SUPFAM" id="SSF56112">
    <property type="entry name" value="Protein kinase-like (PK-like)"/>
    <property type="match status" value="1"/>
</dbReference>
<reference evidence="2 3" key="1">
    <citation type="submission" date="2019-01" db="EMBL/GenBank/DDBJ databases">
        <title>Egibacter rhizosphaerae EGI 80759T.</title>
        <authorList>
            <person name="Chen D.-D."/>
            <person name="Tian Y."/>
            <person name="Jiao J.-Y."/>
            <person name="Zhang X.-T."/>
            <person name="Zhang Y.-G."/>
            <person name="Zhang Y."/>
            <person name="Xiao M."/>
            <person name="Shu W.-S."/>
            <person name="Li W.-J."/>
        </authorList>
    </citation>
    <scope>NUCLEOTIDE SEQUENCE [LARGE SCALE GENOMIC DNA]</scope>
    <source>
        <strain evidence="2 3">EGI 80759</strain>
    </source>
</reference>
<dbReference type="EMBL" id="CP036402">
    <property type="protein sequence ID" value="QBI18178.1"/>
    <property type="molecule type" value="Genomic_DNA"/>
</dbReference>
<evidence type="ECO:0000313" key="3">
    <source>
        <dbReference type="Proteomes" id="UP000291469"/>
    </source>
</evidence>
<dbReference type="PANTHER" id="PTHR47829">
    <property type="entry name" value="HYDROLASE, PUTATIVE (AFU_ORTHOLOGUE AFUA_1G12880)-RELATED"/>
    <property type="match status" value="1"/>
</dbReference>
<dbReference type="InterPro" id="IPR041726">
    <property type="entry name" value="ACAD10_11_N"/>
</dbReference>
<dbReference type="OrthoDB" id="3806873at2"/>
<dbReference type="PROSITE" id="PS00108">
    <property type="entry name" value="PROTEIN_KINASE_ST"/>
    <property type="match status" value="1"/>
</dbReference>
<dbReference type="RefSeq" id="WP_131153176.1">
    <property type="nucleotide sequence ID" value="NZ_CP036402.1"/>
</dbReference>
<dbReference type="KEGG" id="erz:ER308_00375"/>
<keyword evidence="2" id="KW-0808">Transferase</keyword>
<sequence length="342" mass="37928">MHVLETDEVVPRESVQAWLDRHVPELGGGSLEVEKIGRGRSNLTFRLTREAGHAVLRRPPMGEIPETAHDMLREHRVLAALADTEVRCPRPLAVCEDPAVIGVPFYVMEEVPGRVIREEAPDELDEPARRRVGERLVDALAELHRVDYRAAGLGDLGRPDGYTARQVRRWSKQWEVMATRELPDVEAVGDWLATNVPADGPSAIVHGDFKLDNVVVSDPPEPDVVAILDWEMATLGDPLADLGYLLVFWPQPGEGHLAGLPQPTTAPGFPTRQELVERYEAATGLATRELTFYRTLALWKLAVLTEGLYKRYLAGHADSEWFGVLEHAVPEMAAQARGWCGA</sequence>
<dbReference type="InterPro" id="IPR052898">
    <property type="entry name" value="ACAD10-like"/>
</dbReference>
<dbReference type="InterPro" id="IPR008271">
    <property type="entry name" value="Ser/Thr_kinase_AS"/>
</dbReference>
<dbReference type="Proteomes" id="UP000291469">
    <property type="component" value="Chromosome"/>
</dbReference>
<keyword evidence="3" id="KW-1185">Reference proteome</keyword>
<protein>
    <submittedName>
        <fullName evidence="2">Phosphotransferase family protein</fullName>
    </submittedName>
</protein>
<dbReference type="InterPro" id="IPR011009">
    <property type="entry name" value="Kinase-like_dom_sf"/>
</dbReference>
<accession>A0A411YAH0</accession>
<dbReference type="AlphaFoldDB" id="A0A411YAH0"/>
<dbReference type="CDD" id="cd05154">
    <property type="entry name" value="ACAD10_11_N-like"/>
    <property type="match status" value="1"/>
</dbReference>
<feature type="domain" description="Aminoglycoside phosphotransferase" evidence="1">
    <location>
        <begin position="33"/>
        <end position="257"/>
    </location>
</feature>
<gene>
    <name evidence="2" type="ORF">ER308_00375</name>
</gene>
<evidence type="ECO:0000259" key="1">
    <source>
        <dbReference type="Pfam" id="PF01636"/>
    </source>
</evidence>
<evidence type="ECO:0000313" key="2">
    <source>
        <dbReference type="EMBL" id="QBI18178.1"/>
    </source>
</evidence>
<dbReference type="Gene3D" id="3.30.200.20">
    <property type="entry name" value="Phosphorylase Kinase, domain 1"/>
    <property type="match status" value="1"/>
</dbReference>
<proteinExistence type="predicted"/>
<organism evidence="2 3">
    <name type="scientific">Egibacter rhizosphaerae</name>
    <dbReference type="NCBI Taxonomy" id="1670831"/>
    <lineage>
        <taxon>Bacteria</taxon>
        <taxon>Bacillati</taxon>
        <taxon>Actinomycetota</taxon>
        <taxon>Nitriliruptoria</taxon>
        <taxon>Egibacterales</taxon>
        <taxon>Egibacteraceae</taxon>
        <taxon>Egibacter</taxon>
    </lineage>
</organism>
<dbReference type="GO" id="GO:0004672">
    <property type="term" value="F:protein kinase activity"/>
    <property type="evidence" value="ECO:0007669"/>
    <property type="project" value="InterPro"/>
</dbReference>
<dbReference type="Gene3D" id="3.90.1200.10">
    <property type="match status" value="1"/>
</dbReference>
<name>A0A411YAH0_9ACTN</name>
<dbReference type="Pfam" id="PF01636">
    <property type="entry name" value="APH"/>
    <property type="match status" value="1"/>
</dbReference>
<dbReference type="PANTHER" id="PTHR47829:SF1">
    <property type="entry name" value="HAD FAMILY PHOSPHATASE"/>
    <property type="match status" value="1"/>
</dbReference>
<dbReference type="InterPro" id="IPR002575">
    <property type="entry name" value="Aminoglycoside_PTrfase"/>
</dbReference>